<proteinExistence type="predicted"/>
<evidence type="ECO:0008006" key="6">
    <source>
        <dbReference type="Google" id="ProtNLM"/>
    </source>
</evidence>
<evidence type="ECO:0000256" key="1">
    <source>
        <dbReference type="SAM" id="Phobius"/>
    </source>
</evidence>
<feature type="transmembrane region" description="Helical" evidence="1">
    <location>
        <begin position="291"/>
        <end position="311"/>
    </location>
</feature>
<sequence>MENKTLWSIIVTILGSVSFAEVISKPSKCPGLYCGRIDKGQGEYTDCGACPRGYQPDNESLCQKCDSAPAFYDWLYLGFMAMLSLILHWFFIDYTNNRKRSLVVLHISALVETGLAVLLTLLLSEPMGSLHMRSCPVTKLEDWYTMLYNPSPNYTTTLYCTQEIVYPLYTMVMIYYAFSLLMLMLIRPLVSVNFVESRGTKSMYAALYFLPILIVLQAVFGGLLYYAFPYIVIVLSLITSAVKMVYSPDQASFKSLIIDNLTNVRNLTVLAGHWLLHAYGIVSLTELTEPSFHGPLIALVPFPVIFYILTVRFTDPDNLDRVV</sequence>
<dbReference type="EMBL" id="JBJQND010000006">
    <property type="protein sequence ID" value="KAL3874476.1"/>
    <property type="molecule type" value="Genomic_DNA"/>
</dbReference>
<organism evidence="4 5">
    <name type="scientific">Sinanodonta woodiana</name>
    <name type="common">Chinese pond mussel</name>
    <name type="synonym">Anodonta woodiana</name>
    <dbReference type="NCBI Taxonomy" id="1069815"/>
    <lineage>
        <taxon>Eukaryota</taxon>
        <taxon>Metazoa</taxon>
        <taxon>Spiralia</taxon>
        <taxon>Lophotrochozoa</taxon>
        <taxon>Mollusca</taxon>
        <taxon>Bivalvia</taxon>
        <taxon>Autobranchia</taxon>
        <taxon>Heteroconchia</taxon>
        <taxon>Palaeoheterodonta</taxon>
        <taxon>Unionida</taxon>
        <taxon>Unionoidea</taxon>
        <taxon>Unionidae</taxon>
        <taxon>Unioninae</taxon>
        <taxon>Sinanodonta</taxon>
    </lineage>
</organism>
<evidence type="ECO:0000256" key="2">
    <source>
        <dbReference type="SAM" id="SignalP"/>
    </source>
</evidence>
<comment type="caution">
    <text evidence="4">The sequence shown here is derived from an EMBL/GenBank/DDBJ whole genome shotgun (WGS) entry which is preliminary data.</text>
</comment>
<evidence type="ECO:0000313" key="3">
    <source>
        <dbReference type="EMBL" id="KAL3874476.1"/>
    </source>
</evidence>
<gene>
    <name evidence="3" type="ORF">ACJMK2_037485</name>
    <name evidence="4" type="ORF">ACJMK2_037490</name>
</gene>
<keyword evidence="2" id="KW-0732">Signal</keyword>
<evidence type="ECO:0000313" key="4">
    <source>
        <dbReference type="EMBL" id="KAL3874481.1"/>
    </source>
</evidence>
<evidence type="ECO:0000313" key="5">
    <source>
        <dbReference type="Proteomes" id="UP001634394"/>
    </source>
</evidence>
<feature type="transmembrane region" description="Helical" evidence="1">
    <location>
        <begin position="103"/>
        <end position="123"/>
    </location>
</feature>
<dbReference type="Proteomes" id="UP001634394">
    <property type="component" value="Unassembled WGS sequence"/>
</dbReference>
<feature type="transmembrane region" description="Helical" evidence="1">
    <location>
        <begin position="74"/>
        <end position="91"/>
    </location>
</feature>
<protein>
    <recommendedName>
        <fullName evidence="6">JNK1/MAPK8-associated membrane protein</fullName>
    </recommendedName>
</protein>
<dbReference type="PANTHER" id="PTHR12740">
    <property type="entry name" value="JNK1/MAPK8-ASSOCIATED MEMBRANE PROTEIN"/>
    <property type="match status" value="1"/>
</dbReference>
<dbReference type="EMBL" id="JBJQND010000006">
    <property type="protein sequence ID" value="KAL3874481.1"/>
    <property type="molecule type" value="Genomic_DNA"/>
</dbReference>
<dbReference type="PANTHER" id="PTHR12740:SF4">
    <property type="entry name" value="JNK1_MAPK8-ASSOCIATED MEMBRANE PROTEIN"/>
    <property type="match status" value="1"/>
</dbReference>
<feature type="chain" id="PRO_5044725215" description="JNK1/MAPK8-associated membrane protein" evidence="2">
    <location>
        <begin position="21"/>
        <end position="323"/>
    </location>
</feature>
<name>A0ABD3WMD1_SINWO</name>
<dbReference type="Pfam" id="PF05571">
    <property type="entry name" value="JAMP"/>
    <property type="match status" value="1"/>
</dbReference>
<reference evidence="4 5" key="1">
    <citation type="submission" date="2024-11" db="EMBL/GenBank/DDBJ databases">
        <title>Chromosome-level genome assembly of the freshwater bivalve Anodonta woodiana.</title>
        <authorList>
            <person name="Chen X."/>
        </authorList>
    </citation>
    <scope>NUCLEOTIDE SEQUENCE [LARGE SCALE GENOMIC DNA]</scope>
    <source>
        <strain evidence="4">MN2024</strain>
        <tissue evidence="4">Gills</tissue>
    </source>
</reference>
<feature type="transmembrane region" description="Helical" evidence="1">
    <location>
        <begin position="202"/>
        <end position="220"/>
    </location>
</feature>
<keyword evidence="1" id="KW-0812">Transmembrane</keyword>
<feature type="transmembrane region" description="Helical" evidence="1">
    <location>
        <begin position="168"/>
        <end position="190"/>
    </location>
</feature>
<keyword evidence="1" id="KW-1133">Transmembrane helix</keyword>
<dbReference type="InterPro" id="IPR008485">
    <property type="entry name" value="JAMP"/>
</dbReference>
<keyword evidence="1" id="KW-0472">Membrane</keyword>
<feature type="signal peptide" evidence="2">
    <location>
        <begin position="1"/>
        <end position="20"/>
    </location>
</feature>
<keyword evidence="5" id="KW-1185">Reference proteome</keyword>
<accession>A0ABD3WMD1</accession>
<dbReference type="AlphaFoldDB" id="A0ABD3WMD1"/>